<keyword evidence="9" id="KW-1185">Reference proteome</keyword>
<dbReference type="GO" id="GO:0065003">
    <property type="term" value="P:protein-containing complex assembly"/>
    <property type="evidence" value="ECO:0007669"/>
    <property type="project" value="InterPro"/>
</dbReference>
<dbReference type="RefSeq" id="WP_109319911.1">
    <property type="nucleotide sequence ID" value="NZ_QFWT01000005.1"/>
</dbReference>
<dbReference type="GO" id="GO:0051082">
    <property type="term" value="F:unfolded protein binding"/>
    <property type="evidence" value="ECO:0007669"/>
    <property type="project" value="UniProtKB-UniRule"/>
</dbReference>
<evidence type="ECO:0000256" key="4">
    <source>
        <dbReference type="ARBA" id="ARBA00023186"/>
    </source>
</evidence>
<gene>
    <name evidence="5" type="primary">ureE</name>
    <name evidence="8" type="ORF">DI392_10760</name>
</gene>
<evidence type="ECO:0000259" key="7">
    <source>
        <dbReference type="SMART" id="SM00988"/>
    </source>
</evidence>
<organism evidence="8 9">
    <name type="scientific">Vibrio albus</name>
    <dbReference type="NCBI Taxonomy" id="2200953"/>
    <lineage>
        <taxon>Bacteria</taxon>
        <taxon>Pseudomonadati</taxon>
        <taxon>Pseudomonadota</taxon>
        <taxon>Gammaproteobacteria</taxon>
        <taxon>Vibrionales</taxon>
        <taxon>Vibrionaceae</taxon>
        <taxon>Vibrio</taxon>
    </lineage>
</organism>
<evidence type="ECO:0000313" key="9">
    <source>
        <dbReference type="Proteomes" id="UP000245362"/>
    </source>
</evidence>
<comment type="function">
    <text evidence="5">Involved in urease metallocenter assembly. Binds nickel. Probably functions as a nickel donor during metallocenter assembly.</text>
</comment>
<keyword evidence="3 5" id="KW-0533">Nickel</keyword>
<keyword evidence="4 5" id="KW-0143">Chaperone</keyword>
<dbReference type="Gene3D" id="2.60.260.20">
    <property type="entry name" value="Urease metallochaperone UreE, N-terminal domain"/>
    <property type="match status" value="1"/>
</dbReference>
<evidence type="ECO:0000256" key="6">
    <source>
        <dbReference type="SAM" id="MobiDB-lite"/>
    </source>
</evidence>
<comment type="caution">
    <text evidence="8">The sequence shown here is derived from an EMBL/GenBank/DDBJ whole genome shotgun (WGS) entry which is preliminary data.</text>
</comment>
<evidence type="ECO:0000256" key="2">
    <source>
        <dbReference type="ARBA" id="ARBA00022490"/>
    </source>
</evidence>
<dbReference type="GO" id="GO:0006457">
    <property type="term" value="P:protein folding"/>
    <property type="evidence" value="ECO:0007669"/>
    <property type="project" value="InterPro"/>
</dbReference>
<dbReference type="PIRSF" id="PIRSF036402">
    <property type="entry name" value="Ureas_acces_UreE"/>
    <property type="match status" value="1"/>
</dbReference>
<proteinExistence type="inferred from homology"/>
<evidence type="ECO:0000256" key="5">
    <source>
        <dbReference type="HAMAP-Rule" id="MF_00822"/>
    </source>
</evidence>
<keyword evidence="2 5" id="KW-0963">Cytoplasm</keyword>
<dbReference type="InterPro" id="IPR012406">
    <property type="entry name" value="UreE"/>
</dbReference>
<dbReference type="Pfam" id="PF05194">
    <property type="entry name" value="UreE_C"/>
    <property type="match status" value="1"/>
</dbReference>
<comment type="subcellular location">
    <subcellularLocation>
        <location evidence="1 5">Cytoplasm</location>
    </subcellularLocation>
</comment>
<dbReference type="NCBIfam" id="NF009751">
    <property type="entry name" value="PRK13261.1-1"/>
    <property type="match status" value="1"/>
</dbReference>
<dbReference type="InterPro" id="IPR036118">
    <property type="entry name" value="UreE_N_sf"/>
</dbReference>
<dbReference type="SUPFAM" id="SSF69737">
    <property type="entry name" value="Urease metallochaperone UreE, C-terminal domain"/>
    <property type="match status" value="1"/>
</dbReference>
<dbReference type="GO" id="GO:0019627">
    <property type="term" value="P:urea metabolic process"/>
    <property type="evidence" value="ECO:0007669"/>
    <property type="project" value="InterPro"/>
</dbReference>
<dbReference type="Gene3D" id="3.30.70.790">
    <property type="entry name" value="UreE, C-terminal domain"/>
    <property type="match status" value="1"/>
</dbReference>
<evidence type="ECO:0000256" key="1">
    <source>
        <dbReference type="ARBA" id="ARBA00004496"/>
    </source>
</evidence>
<dbReference type="OrthoDB" id="5421304at2"/>
<dbReference type="Pfam" id="PF02814">
    <property type="entry name" value="UreE_N"/>
    <property type="match status" value="1"/>
</dbReference>
<feature type="domain" description="UreE urease accessory N-terminal" evidence="7">
    <location>
        <begin position="1"/>
        <end position="65"/>
    </location>
</feature>
<name>A0A2U3B977_9VIBR</name>
<feature type="region of interest" description="Disordered" evidence="6">
    <location>
        <begin position="134"/>
        <end position="156"/>
    </location>
</feature>
<dbReference type="EMBL" id="QFWT01000005">
    <property type="protein sequence ID" value="PWI33327.1"/>
    <property type="molecule type" value="Genomic_DNA"/>
</dbReference>
<dbReference type="SMART" id="SM00988">
    <property type="entry name" value="UreE_N"/>
    <property type="match status" value="1"/>
</dbReference>
<dbReference type="CDD" id="cd00571">
    <property type="entry name" value="UreE"/>
    <property type="match status" value="1"/>
</dbReference>
<dbReference type="GO" id="GO:0016151">
    <property type="term" value="F:nickel cation binding"/>
    <property type="evidence" value="ECO:0007669"/>
    <property type="project" value="UniProtKB-UniRule"/>
</dbReference>
<dbReference type="InterPro" id="IPR007864">
    <property type="entry name" value="UreE_C_dom"/>
</dbReference>
<dbReference type="Proteomes" id="UP000245362">
    <property type="component" value="Unassembled WGS sequence"/>
</dbReference>
<sequence>MLKITHRSDHHHGEINDSVILPYALRQKGRFKAKTKTGQDIGVFLVRGEVIQDGDCLFSECGKVLKVEAEPEAVVTALATDWMTFAKACYHLGNRHVPMEIGEMWVRFQPDHVLEEMVELFGLKCSHHNASFTPENGAYHGGHHHHHSHGEQEHTH</sequence>
<dbReference type="InterPro" id="IPR004029">
    <property type="entry name" value="UreE_N"/>
</dbReference>
<reference evidence="8 9" key="1">
    <citation type="submission" date="2018-05" db="EMBL/GenBank/DDBJ databases">
        <title>Vibrio limimaris sp. nov., isolated from marine sediment.</title>
        <authorList>
            <person name="Li C.-M."/>
        </authorList>
    </citation>
    <scope>NUCLEOTIDE SEQUENCE [LARGE SCALE GENOMIC DNA]</scope>
    <source>
        <strain evidence="8 9">E4404</strain>
    </source>
</reference>
<evidence type="ECO:0000313" key="8">
    <source>
        <dbReference type="EMBL" id="PWI33327.1"/>
    </source>
</evidence>
<protein>
    <recommendedName>
        <fullName evidence="5">Urease accessory protein UreE</fullName>
    </recommendedName>
</protein>
<accession>A0A2U3B977</accession>
<dbReference type="HAMAP" id="MF_00822">
    <property type="entry name" value="UreE"/>
    <property type="match status" value="1"/>
</dbReference>
<dbReference type="SUPFAM" id="SSF69287">
    <property type="entry name" value="Urease metallochaperone UreE, N-terminal domain"/>
    <property type="match status" value="1"/>
</dbReference>
<dbReference type="GO" id="GO:0005737">
    <property type="term" value="C:cytoplasm"/>
    <property type="evidence" value="ECO:0007669"/>
    <property type="project" value="UniProtKB-SubCell"/>
</dbReference>
<evidence type="ECO:0000256" key="3">
    <source>
        <dbReference type="ARBA" id="ARBA00022596"/>
    </source>
</evidence>
<comment type="similarity">
    <text evidence="5">Belongs to the UreE family.</text>
</comment>
<dbReference type="AlphaFoldDB" id="A0A2U3B977"/>